<feature type="signal peptide" evidence="1">
    <location>
        <begin position="1"/>
        <end position="19"/>
    </location>
</feature>
<gene>
    <name evidence="2" type="ORF">QGN23_06285</name>
</gene>
<dbReference type="RefSeq" id="WP_282906143.1">
    <property type="nucleotide sequence ID" value="NZ_CP124855.1"/>
</dbReference>
<accession>A0ABY8RFY2</accession>
<evidence type="ECO:0000256" key="1">
    <source>
        <dbReference type="SAM" id="SignalP"/>
    </source>
</evidence>
<reference evidence="2 3" key="1">
    <citation type="submission" date="2023-05" db="EMBL/GenBank/DDBJ databases">
        <title>Genomic insight into Chryseobacterium sp. wdc7 isolated forest soil (Gotjawal).</title>
        <authorList>
            <person name="Park S.-J."/>
        </authorList>
    </citation>
    <scope>NUCLEOTIDE SEQUENCE [LARGE SCALE GENOMIC DNA]</scope>
    <source>
        <strain evidence="3">wdc7</strain>
    </source>
</reference>
<evidence type="ECO:0000313" key="3">
    <source>
        <dbReference type="Proteomes" id="UP001241656"/>
    </source>
</evidence>
<sequence>MKKSILILAMIGLGFQSYAQDTSVLYSAVLKRGDVPEVVLKSIETNFPNYVVEGYNAVPIDYVAGNVYVNNDVDLSDINSYQITISSKNKKLVANLDGDGKLMSTVENIKDVPPPSAVSRSIASAYPGWTIGKDNYHMINYANGRTVEHYRFLLYKDGKTKRVHTDANGKILK</sequence>
<organism evidence="2 3">
    <name type="scientific">Chryseobacterium gotjawalense</name>
    <dbReference type="NCBI Taxonomy" id="3042315"/>
    <lineage>
        <taxon>Bacteria</taxon>
        <taxon>Pseudomonadati</taxon>
        <taxon>Bacteroidota</taxon>
        <taxon>Flavobacteriia</taxon>
        <taxon>Flavobacteriales</taxon>
        <taxon>Weeksellaceae</taxon>
        <taxon>Chryseobacterium group</taxon>
        <taxon>Chryseobacterium</taxon>
    </lineage>
</organism>
<evidence type="ECO:0008006" key="4">
    <source>
        <dbReference type="Google" id="ProtNLM"/>
    </source>
</evidence>
<protein>
    <recommendedName>
        <fullName evidence="4">Beta-lactamase-inhibitor-like PepSY-like domain-containing protein</fullName>
    </recommendedName>
</protein>
<keyword evidence="1" id="KW-0732">Signal</keyword>
<name>A0ABY8RFY2_9FLAO</name>
<proteinExistence type="predicted"/>
<dbReference type="Gene3D" id="3.10.450.360">
    <property type="match status" value="1"/>
</dbReference>
<evidence type="ECO:0000313" key="2">
    <source>
        <dbReference type="EMBL" id="WHF52885.1"/>
    </source>
</evidence>
<dbReference type="Proteomes" id="UP001241656">
    <property type="component" value="Chromosome"/>
</dbReference>
<feature type="chain" id="PRO_5046605416" description="Beta-lactamase-inhibitor-like PepSY-like domain-containing protein" evidence="1">
    <location>
        <begin position="20"/>
        <end position="173"/>
    </location>
</feature>
<keyword evidence="3" id="KW-1185">Reference proteome</keyword>
<dbReference type="EMBL" id="CP124855">
    <property type="protein sequence ID" value="WHF52885.1"/>
    <property type="molecule type" value="Genomic_DNA"/>
</dbReference>